<organism evidence="1 2">
    <name type="scientific">Phytophthora fragariaefolia</name>
    <dbReference type="NCBI Taxonomy" id="1490495"/>
    <lineage>
        <taxon>Eukaryota</taxon>
        <taxon>Sar</taxon>
        <taxon>Stramenopiles</taxon>
        <taxon>Oomycota</taxon>
        <taxon>Peronosporomycetes</taxon>
        <taxon>Peronosporales</taxon>
        <taxon>Peronosporaceae</taxon>
        <taxon>Phytophthora</taxon>
    </lineage>
</organism>
<gene>
    <name evidence="1" type="ORF">Pfra01_001923000</name>
</gene>
<dbReference type="EMBL" id="BSXT01002472">
    <property type="protein sequence ID" value="GMF49062.1"/>
    <property type="molecule type" value="Genomic_DNA"/>
</dbReference>
<dbReference type="Proteomes" id="UP001165121">
    <property type="component" value="Unassembled WGS sequence"/>
</dbReference>
<comment type="caution">
    <text evidence="1">The sequence shown here is derived from an EMBL/GenBank/DDBJ whole genome shotgun (WGS) entry which is preliminary data.</text>
</comment>
<keyword evidence="2" id="KW-1185">Reference proteome</keyword>
<evidence type="ECO:0000313" key="2">
    <source>
        <dbReference type="Proteomes" id="UP001165121"/>
    </source>
</evidence>
<sequence length="105" mass="11430">MPFGLKNAPMIYQRMIDNALWGFVQPRGGWSAFAERVQTAEAADTAVGGSPTDTATHNRTQFEADRESSDLPDSLCSGAAVACVRGRRRLTESEYESVRSLSTDS</sequence>
<dbReference type="SUPFAM" id="SSF56672">
    <property type="entry name" value="DNA/RNA polymerases"/>
    <property type="match status" value="1"/>
</dbReference>
<proteinExistence type="predicted"/>
<name>A0A9W7D352_9STRA</name>
<accession>A0A9W7D352</accession>
<protein>
    <submittedName>
        <fullName evidence="1">Unnamed protein product</fullName>
    </submittedName>
</protein>
<evidence type="ECO:0000313" key="1">
    <source>
        <dbReference type="EMBL" id="GMF49062.1"/>
    </source>
</evidence>
<reference evidence="1" key="1">
    <citation type="submission" date="2023-04" db="EMBL/GenBank/DDBJ databases">
        <title>Phytophthora fragariaefolia NBRC 109709.</title>
        <authorList>
            <person name="Ichikawa N."/>
            <person name="Sato H."/>
            <person name="Tonouchi N."/>
        </authorList>
    </citation>
    <scope>NUCLEOTIDE SEQUENCE</scope>
    <source>
        <strain evidence="1">NBRC 109709</strain>
    </source>
</reference>
<dbReference type="AlphaFoldDB" id="A0A9W7D352"/>
<dbReference type="InterPro" id="IPR043502">
    <property type="entry name" value="DNA/RNA_pol_sf"/>
</dbReference>